<feature type="region of interest" description="Disordered" evidence="1">
    <location>
        <begin position="48"/>
        <end position="67"/>
    </location>
</feature>
<sequence length="81" mass="9171">MIAQLCRRAHALWAELVFGGCVRRRVRRAFGPRVPGASVSSETDWPNWNLNSSSGTRTNGSMEGIDRHRNPTVFGIDRYLR</sequence>
<dbReference type="Proteomes" id="UP000287033">
    <property type="component" value="Unassembled WGS sequence"/>
</dbReference>
<evidence type="ECO:0000256" key="1">
    <source>
        <dbReference type="SAM" id="MobiDB-lite"/>
    </source>
</evidence>
<name>A0A401RQB9_CHIPU</name>
<protein>
    <submittedName>
        <fullName evidence="2">Uncharacterized protein</fullName>
    </submittedName>
</protein>
<accession>A0A401RQB9</accession>
<organism evidence="2 3">
    <name type="scientific">Chiloscyllium punctatum</name>
    <name type="common">Brownbanded bambooshark</name>
    <name type="synonym">Hemiscyllium punctatum</name>
    <dbReference type="NCBI Taxonomy" id="137246"/>
    <lineage>
        <taxon>Eukaryota</taxon>
        <taxon>Metazoa</taxon>
        <taxon>Chordata</taxon>
        <taxon>Craniata</taxon>
        <taxon>Vertebrata</taxon>
        <taxon>Chondrichthyes</taxon>
        <taxon>Elasmobranchii</taxon>
        <taxon>Galeomorphii</taxon>
        <taxon>Galeoidea</taxon>
        <taxon>Orectolobiformes</taxon>
        <taxon>Hemiscylliidae</taxon>
        <taxon>Chiloscyllium</taxon>
    </lineage>
</organism>
<evidence type="ECO:0000313" key="2">
    <source>
        <dbReference type="EMBL" id="GCC20336.1"/>
    </source>
</evidence>
<dbReference type="AlphaFoldDB" id="A0A401RQB9"/>
<feature type="compositionally biased region" description="Polar residues" evidence="1">
    <location>
        <begin position="48"/>
        <end position="61"/>
    </location>
</feature>
<comment type="caution">
    <text evidence="2">The sequence shown here is derived from an EMBL/GenBank/DDBJ whole genome shotgun (WGS) entry which is preliminary data.</text>
</comment>
<evidence type="ECO:0000313" key="3">
    <source>
        <dbReference type="Proteomes" id="UP000287033"/>
    </source>
</evidence>
<dbReference type="EMBL" id="BEZZ01001731">
    <property type="protein sequence ID" value="GCC20336.1"/>
    <property type="molecule type" value="Genomic_DNA"/>
</dbReference>
<keyword evidence="3" id="KW-1185">Reference proteome</keyword>
<gene>
    <name evidence="2" type="ORF">chiPu_0018893</name>
</gene>
<proteinExistence type="predicted"/>
<reference evidence="2 3" key="1">
    <citation type="journal article" date="2018" name="Nat. Ecol. Evol.">
        <title>Shark genomes provide insights into elasmobranch evolution and the origin of vertebrates.</title>
        <authorList>
            <person name="Hara Y"/>
            <person name="Yamaguchi K"/>
            <person name="Onimaru K"/>
            <person name="Kadota M"/>
            <person name="Koyanagi M"/>
            <person name="Keeley SD"/>
            <person name="Tatsumi K"/>
            <person name="Tanaka K"/>
            <person name="Motone F"/>
            <person name="Kageyama Y"/>
            <person name="Nozu R"/>
            <person name="Adachi N"/>
            <person name="Nishimura O"/>
            <person name="Nakagawa R"/>
            <person name="Tanegashima C"/>
            <person name="Kiyatake I"/>
            <person name="Matsumoto R"/>
            <person name="Murakumo K"/>
            <person name="Nishida K"/>
            <person name="Terakita A"/>
            <person name="Kuratani S"/>
            <person name="Sato K"/>
            <person name="Hyodo S Kuraku.S."/>
        </authorList>
    </citation>
    <scope>NUCLEOTIDE SEQUENCE [LARGE SCALE GENOMIC DNA]</scope>
</reference>